<gene>
    <name evidence="1" type="ORF">HPB50_009714</name>
</gene>
<organism evidence="1 2">
    <name type="scientific">Hyalomma asiaticum</name>
    <name type="common">Tick</name>
    <dbReference type="NCBI Taxonomy" id="266040"/>
    <lineage>
        <taxon>Eukaryota</taxon>
        <taxon>Metazoa</taxon>
        <taxon>Ecdysozoa</taxon>
        <taxon>Arthropoda</taxon>
        <taxon>Chelicerata</taxon>
        <taxon>Arachnida</taxon>
        <taxon>Acari</taxon>
        <taxon>Parasitiformes</taxon>
        <taxon>Ixodida</taxon>
        <taxon>Ixodoidea</taxon>
        <taxon>Ixodidae</taxon>
        <taxon>Hyalomminae</taxon>
        <taxon>Hyalomma</taxon>
    </lineage>
</organism>
<dbReference type="EMBL" id="CM023487">
    <property type="protein sequence ID" value="KAH6925754.1"/>
    <property type="molecule type" value="Genomic_DNA"/>
</dbReference>
<comment type="caution">
    <text evidence="1">The sequence shown here is derived from an EMBL/GenBank/DDBJ whole genome shotgun (WGS) entry which is preliminary data.</text>
</comment>
<reference evidence="1" key="1">
    <citation type="submission" date="2020-05" db="EMBL/GenBank/DDBJ databases">
        <title>Large-scale comparative analyses of tick genomes elucidate their genetic diversity and vector capacities.</title>
        <authorList>
            <person name="Jia N."/>
            <person name="Wang J."/>
            <person name="Shi W."/>
            <person name="Du L."/>
            <person name="Sun Y."/>
            <person name="Zhan W."/>
            <person name="Jiang J."/>
            <person name="Wang Q."/>
            <person name="Zhang B."/>
            <person name="Ji P."/>
            <person name="Sakyi L.B."/>
            <person name="Cui X."/>
            <person name="Yuan T."/>
            <person name="Jiang B."/>
            <person name="Yang W."/>
            <person name="Lam T.T.-Y."/>
            <person name="Chang Q."/>
            <person name="Ding S."/>
            <person name="Wang X."/>
            <person name="Zhu J."/>
            <person name="Ruan X."/>
            <person name="Zhao L."/>
            <person name="Wei J."/>
            <person name="Que T."/>
            <person name="Du C."/>
            <person name="Cheng J."/>
            <person name="Dai P."/>
            <person name="Han X."/>
            <person name="Huang E."/>
            <person name="Gao Y."/>
            <person name="Liu J."/>
            <person name="Shao H."/>
            <person name="Ye R."/>
            <person name="Li L."/>
            <person name="Wei W."/>
            <person name="Wang X."/>
            <person name="Wang C."/>
            <person name="Yang T."/>
            <person name="Huo Q."/>
            <person name="Li W."/>
            <person name="Guo W."/>
            <person name="Chen H."/>
            <person name="Zhou L."/>
            <person name="Ni X."/>
            <person name="Tian J."/>
            <person name="Zhou Y."/>
            <person name="Sheng Y."/>
            <person name="Liu T."/>
            <person name="Pan Y."/>
            <person name="Xia L."/>
            <person name="Li J."/>
            <person name="Zhao F."/>
            <person name="Cao W."/>
        </authorList>
    </citation>
    <scope>NUCLEOTIDE SEQUENCE</scope>
    <source>
        <strain evidence="1">Hyas-2018</strain>
    </source>
</reference>
<evidence type="ECO:0000313" key="1">
    <source>
        <dbReference type="EMBL" id="KAH6925754.1"/>
    </source>
</evidence>
<evidence type="ECO:0000313" key="2">
    <source>
        <dbReference type="Proteomes" id="UP000821845"/>
    </source>
</evidence>
<name>A0ACB7RVA0_HYAAI</name>
<protein>
    <submittedName>
        <fullName evidence="1">Uncharacterized protein</fullName>
    </submittedName>
</protein>
<sequence>MASTDFSPAVYKAVEESSSQLRELSMDLWNNPELAYNEVKSHDRLARFLEERGLKVQRKYLLDTAFRAEVVAPGGDNGPTVCLMAEYDALPDIGHGCGHNLIAEAAMGAAVGVMEAIKKFNTIHGKLVVLGTPAEESAGGKVLLLEKGAFKDIDAALMAHPGRQDALKVRFNARHQMNVRYERQAAHGPHSPWKGVNAQDAAIAAYINLSFLRQHTKPSARILGVVKQFGERPNGMSESSKLVYHIRAPSGAEKDLLVARAEKCFQAAAKATGCAVEVEKGIEYKEVIHNEALVETYRKHGEALGVSFTDASPGVTIRTGGSTDAGNVSYVLPTLHPSFAIGGGSAFAHTRTFTEAAATEGAHRAALRVAKALALTALDLMSNP</sequence>
<proteinExistence type="predicted"/>
<accession>A0ACB7RVA0</accession>
<keyword evidence="2" id="KW-1185">Reference proteome</keyword>
<dbReference type="Proteomes" id="UP000821845">
    <property type="component" value="Chromosome 7"/>
</dbReference>